<dbReference type="Proteomes" id="UP001627154">
    <property type="component" value="Unassembled WGS sequence"/>
</dbReference>
<organism evidence="1 2">
    <name type="scientific">Trichogramma kaykai</name>
    <dbReference type="NCBI Taxonomy" id="54128"/>
    <lineage>
        <taxon>Eukaryota</taxon>
        <taxon>Metazoa</taxon>
        <taxon>Ecdysozoa</taxon>
        <taxon>Arthropoda</taxon>
        <taxon>Hexapoda</taxon>
        <taxon>Insecta</taxon>
        <taxon>Pterygota</taxon>
        <taxon>Neoptera</taxon>
        <taxon>Endopterygota</taxon>
        <taxon>Hymenoptera</taxon>
        <taxon>Apocrita</taxon>
        <taxon>Proctotrupomorpha</taxon>
        <taxon>Chalcidoidea</taxon>
        <taxon>Trichogrammatidae</taxon>
        <taxon>Trichogramma</taxon>
    </lineage>
</organism>
<comment type="caution">
    <text evidence="1">The sequence shown here is derived from an EMBL/GenBank/DDBJ whole genome shotgun (WGS) entry which is preliminary data.</text>
</comment>
<evidence type="ECO:0000313" key="2">
    <source>
        <dbReference type="Proteomes" id="UP001627154"/>
    </source>
</evidence>
<dbReference type="EMBL" id="JBJJXI010000058">
    <property type="protein sequence ID" value="KAL3399137.1"/>
    <property type="molecule type" value="Genomic_DNA"/>
</dbReference>
<reference evidence="1 2" key="1">
    <citation type="journal article" date="2024" name="bioRxiv">
        <title>A reference genome for Trichogramma kaykai: A tiny desert-dwelling parasitoid wasp with competing sex-ratio distorters.</title>
        <authorList>
            <person name="Culotta J."/>
            <person name="Lindsey A.R."/>
        </authorList>
    </citation>
    <scope>NUCLEOTIDE SEQUENCE [LARGE SCALE GENOMIC DNA]</scope>
    <source>
        <strain evidence="1 2">KSX58</strain>
    </source>
</reference>
<evidence type="ECO:0000313" key="1">
    <source>
        <dbReference type="EMBL" id="KAL3399137.1"/>
    </source>
</evidence>
<accession>A0ABD2X1F7</accession>
<name>A0ABD2X1F7_9HYME</name>
<dbReference type="AlphaFoldDB" id="A0ABD2X1F7"/>
<gene>
    <name evidence="1" type="ORF">TKK_007361</name>
</gene>
<proteinExistence type="predicted"/>
<sequence length="119" mass="13488">MHEIPICKRVQDAVETAVRPPQIAYGIHPTSRFTLHIYVWTSDKKPRKEVALCTRKSLSALLRQGFYCTKAANDGMVCATMRARVGRKSRAEREREVYIEVTLVKSLHTEHSIALHGAV</sequence>
<protein>
    <submittedName>
        <fullName evidence="1">Uncharacterized protein</fullName>
    </submittedName>
</protein>
<keyword evidence="2" id="KW-1185">Reference proteome</keyword>